<proteinExistence type="predicted"/>
<dbReference type="RefSeq" id="WP_311163104.1">
    <property type="nucleotide sequence ID" value="NZ_JAVQLW010000006.1"/>
</dbReference>
<feature type="domain" description="Plasmid replication protein C C-terminal" evidence="1">
    <location>
        <begin position="67"/>
        <end position="165"/>
    </location>
</feature>
<evidence type="ECO:0000313" key="3">
    <source>
        <dbReference type="Proteomes" id="UP001269144"/>
    </source>
</evidence>
<feature type="non-terminal residue" evidence="2">
    <location>
        <position position="1"/>
    </location>
</feature>
<protein>
    <submittedName>
        <fullName evidence="2">Replication initiation protein RepC</fullName>
    </submittedName>
</protein>
<evidence type="ECO:0000259" key="1">
    <source>
        <dbReference type="Pfam" id="PF11800"/>
    </source>
</evidence>
<comment type="caution">
    <text evidence="2">The sequence shown here is derived from an EMBL/GenBank/DDBJ whole genome shotgun (WGS) entry which is preliminary data.</text>
</comment>
<gene>
    <name evidence="2" type="primary">repC</name>
    <name evidence="2" type="ORF">RGQ15_22305</name>
</gene>
<dbReference type="InterPro" id="IPR021760">
    <property type="entry name" value="RepC_C"/>
</dbReference>
<organism evidence="2 3">
    <name type="scientific">Paracoccus aurantius</name>
    <dbReference type="NCBI Taxonomy" id="3073814"/>
    <lineage>
        <taxon>Bacteria</taxon>
        <taxon>Pseudomonadati</taxon>
        <taxon>Pseudomonadota</taxon>
        <taxon>Alphaproteobacteria</taxon>
        <taxon>Rhodobacterales</taxon>
        <taxon>Paracoccaceae</taxon>
        <taxon>Paracoccus</taxon>
    </lineage>
</organism>
<sequence length="170" mass="18878">ATEMNSSAVHIEQHYHNTKKRYYDSEFAPTEKKCDAEKSSECTDEVMLEASAPTDELGKHPASSLTLHLVAKSCPTVQTFYEEPIETWSQLHNAACFLRTSMGINKSAWEEAQQKMGKLQASVVLAAMLERFSEIRSPGAYLRSLSAKAKDGKFSCVPMIAALFRQVQAA</sequence>
<evidence type="ECO:0000313" key="2">
    <source>
        <dbReference type="EMBL" id="MDS9470282.1"/>
    </source>
</evidence>
<dbReference type="EMBL" id="JAVQLW010000006">
    <property type="protein sequence ID" value="MDS9470282.1"/>
    <property type="molecule type" value="Genomic_DNA"/>
</dbReference>
<dbReference type="Proteomes" id="UP001269144">
    <property type="component" value="Unassembled WGS sequence"/>
</dbReference>
<reference evidence="3" key="1">
    <citation type="submission" date="2023-07" db="EMBL/GenBank/DDBJ databases">
        <title>Paracoccus sp. MBLB3053 whole genome sequence.</title>
        <authorList>
            <person name="Hwang C.Y."/>
            <person name="Cho E.-S."/>
            <person name="Seo M.-J."/>
        </authorList>
    </citation>
    <scope>NUCLEOTIDE SEQUENCE [LARGE SCALE GENOMIC DNA]</scope>
    <source>
        <strain evidence="3">MBLB3053</strain>
    </source>
</reference>
<dbReference type="Pfam" id="PF11800">
    <property type="entry name" value="RP-C_C"/>
    <property type="match status" value="1"/>
</dbReference>
<keyword evidence="3" id="KW-1185">Reference proteome</keyword>
<name>A0ABU2HZV0_9RHOB</name>
<accession>A0ABU2HZV0</accession>